<sequence>MRAGTGMRVSADSAMRLTAVYACVRTLSETMASLPFVLYRTDASGGKVRVTNHWLYRLFARRPNRFQNPFEWREMMQGHLALRGNAYNRIVSNASGEITELVPIHPDRIRIELLPSGEFRYRITDRDGRETVLPRGEVWHLRGLSSDGLLGMSPIEIARESVGMALAAQDYGARFFANDAKPTGGWIEFPGSFKDAEAKKVFRESYQQAQSGANRGKVLVLENGMKFHEVGVTNRDAQFLELRKFQITDIARLFRVPPHMIGDLDRATFSNIEQQSLEFVMHTMTPWAERWEASIEAELLPNDDGLEVEFDFANLMRGDAASRAGYYQSGIQNGWLTRNEARLAENLNPLEGLDEPLRPLNMTEESDAEEACDEPAEEPPTPEPKEPEDET</sequence>
<dbReference type="KEGG" id="fam:OYT1_ch1335"/>
<dbReference type="InterPro" id="IPR006427">
    <property type="entry name" value="Portal_HK97"/>
</dbReference>
<dbReference type="Gene3D" id="1.20.1270.210">
    <property type="match status" value="1"/>
</dbReference>
<dbReference type="Proteomes" id="UP000033070">
    <property type="component" value="Chromosome"/>
</dbReference>
<evidence type="ECO:0000313" key="3">
    <source>
        <dbReference type="Proteomes" id="UP000033070"/>
    </source>
</evidence>
<dbReference type="EMBL" id="AP018738">
    <property type="protein sequence ID" value="BBE50892.1"/>
    <property type="molecule type" value="Genomic_DNA"/>
</dbReference>
<dbReference type="RefSeq" id="WP_051937912.1">
    <property type="nucleotide sequence ID" value="NZ_AP018738.1"/>
</dbReference>
<feature type="region of interest" description="Disordered" evidence="1">
    <location>
        <begin position="348"/>
        <end position="391"/>
    </location>
</feature>
<accession>A0A2Z6GBZ2</accession>
<organism evidence="2 3">
    <name type="scientific">Ferriphaselus amnicola</name>
    <dbReference type="NCBI Taxonomy" id="1188319"/>
    <lineage>
        <taxon>Bacteria</taxon>
        <taxon>Pseudomonadati</taxon>
        <taxon>Pseudomonadota</taxon>
        <taxon>Betaproteobacteria</taxon>
        <taxon>Nitrosomonadales</taxon>
        <taxon>Gallionellaceae</taxon>
        <taxon>Ferriphaselus</taxon>
    </lineage>
</organism>
<gene>
    <name evidence="2" type="ORF">OYT1_ch1335</name>
</gene>
<proteinExistence type="predicted"/>
<dbReference type="Pfam" id="PF04860">
    <property type="entry name" value="Phage_portal"/>
    <property type="match status" value="1"/>
</dbReference>
<dbReference type="OrthoDB" id="9765386at2"/>
<keyword evidence="3" id="KW-1185">Reference proteome</keyword>
<protein>
    <submittedName>
        <fullName evidence="2">Portal protein</fullName>
    </submittedName>
</protein>
<dbReference type="InterPro" id="IPR006944">
    <property type="entry name" value="Phage/GTA_portal"/>
</dbReference>
<feature type="compositionally biased region" description="Acidic residues" evidence="1">
    <location>
        <begin position="364"/>
        <end position="377"/>
    </location>
</feature>
<dbReference type="Gene3D" id="3.30.1120.70">
    <property type="match status" value="1"/>
</dbReference>
<evidence type="ECO:0000256" key="1">
    <source>
        <dbReference type="SAM" id="MobiDB-lite"/>
    </source>
</evidence>
<evidence type="ECO:0000313" key="2">
    <source>
        <dbReference type="EMBL" id="BBE50892.1"/>
    </source>
</evidence>
<reference evidence="2 3" key="1">
    <citation type="submission" date="2018-06" db="EMBL/GenBank/DDBJ databases">
        <title>OYT1 Genome Sequencing.</title>
        <authorList>
            <person name="Kato S."/>
            <person name="Itoh T."/>
            <person name="Ohkuma M."/>
        </authorList>
    </citation>
    <scope>NUCLEOTIDE SEQUENCE [LARGE SCALE GENOMIC DNA]</scope>
    <source>
        <strain evidence="2 3">OYT1</strain>
    </source>
</reference>
<dbReference type="AlphaFoldDB" id="A0A2Z6GBZ2"/>
<dbReference type="Gene3D" id="3.40.140.120">
    <property type="match status" value="1"/>
</dbReference>
<dbReference type="STRING" id="1188319.OYT1_01995"/>
<dbReference type="NCBIfam" id="TIGR01537">
    <property type="entry name" value="portal_HK97"/>
    <property type="match status" value="1"/>
</dbReference>
<name>A0A2Z6GBZ2_9PROT</name>